<organism evidence="2 3">
    <name type="scientific">Brevibacterium jeotgali</name>
    <dbReference type="NCBI Taxonomy" id="1262550"/>
    <lineage>
        <taxon>Bacteria</taxon>
        <taxon>Bacillati</taxon>
        <taxon>Actinomycetota</taxon>
        <taxon>Actinomycetes</taxon>
        <taxon>Micrococcales</taxon>
        <taxon>Brevibacteriaceae</taxon>
        <taxon>Brevibacterium</taxon>
    </lineage>
</organism>
<evidence type="ECO:0000313" key="3">
    <source>
        <dbReference type="Proteomes" id="UP000234462"/>
    </source>
</evidence>
<comment type="similarity">
    <text evidence="1">Belongs to the enoyl-CoA hydratase/isomerase family.</text>
</comment>
<dbReference type="Pfam" id="PF00378">
    <property type="entry name" value="ECH_1"/>
    <property type="match status" value="1"/>
</dbReference>
<dbReference type="InterPro" id="IPR029045">
    <property type="entry name" value="ClpP/crotonase-like_dom_sf"/>
</dbReference>
<gene>
    <name evidence="2" type="ORF">BJEO58_02224</name>
</gene>
<accession>A0A2H1L6T4</accession>
<evidence type="ECO:0000256" key="1">
    <source>
        <dbReference type="ARBA" id="ARBA00005254"/>
    </source>
</evidence>
<dbReference type="RefSeq" id="WP_101589562.1">
    <property type="nucleotide sequence ID" value="NZ_FXZM01000011.1"/>
</dbReference>
<dbReference type="InterPro" id="IPR001753">
    <property type="entry name" value="Enoyl-CoA_hydra/iso"/>
</dbReference>
<dbReference type="NCBIfam" id="NF006109">
    <property type="entry name" value="PRK08260.1"/>
    <property type="match status" value="1"/>
</dbReference>
<evidence type="ECO:0000313" key="2">
    <source>
        <dbReference type="EMBL" id="SMY12624.1"/>
    </source>
</evidence>
<protein>
    <submittedName>
        <fullName evidence="2">Enoyl-CoA hydratase/carnithine racemase</fullName>
    </submittedName>
</protein>
<dbReference type="EMBL" id="FXZM01000011">
    <property type="protein sequence ID" value="SMY12624.1"/>
    <property type="molecule type" value="Genomic_DNA"/>
</dbReference>
<name>A0A2H1L6T4_9MICO</name>
<dbReference type="SUPFAM" id="SSF52096">
    <property type="entry name" value="ClpP/crotonase"/>
    <property type="match status" value="1"/>
</dbReference>
<dbReference type="Proteomes" id="UP000234462">
    <property type="component" value="Unassembled WGS sequence"/>
</dbReference>
<dbReference type="PANTHER" id="PTHR43684">
    <property type="match status" value="1"/>
</dbReference>
<reference evidence="3" key="1">
    <citation type="submission" date="2017-03" db="EMBL/GenBank/DDBJ databases">
        <authorList>
            <person name="Monnet C."/>
        </authorList>
    </citation>
    <scope>NUCLEOTIDE SEQUENCE [LARGE SCALE GENOMIC DNA]</scope>
    <source>
        <strain evidence="3">SJ5-8</strain>
    </source>
</reference>
<dbReference type="OrthoDB" id="9777711at2"/>
<dbReference type="InterPro" id="IPR051053">
    <property type="entry name" value="ECH/Chromodomain_protein"/>
</dbReference>
<dbReference type="PANTHER" id="PTHR43684:SF4">
    <property type="entry name" value="ENOYL-COA HYDRATASE_ISOMERASE FAMILY PROTEIN (AFU_ORTHOLOGUE AFUA_1G01890)"/>
    <property type="match status" value="1"/>
</dbReference>
<sequence>MSVEYADRAKSSSATGDYETLAFEVTDHIALITIDSPTNKNGFNGTMRNELIAAAQRADSDDDVRVVVLTGKGRFFCPGADLTSGGTTFDYESENNVESDQAEPVQLVDGFRRDGGGQVSLAFAALRKPIITAYNGAAVGVGATFTLPTDIRIASSEAKFGFVFVRRGLVPEAASSWFLPRIVGVSRALDWSYTGRVFGVDEALAAGLISRIVEPENLLDTALEMARDIVANASAVSLGATRQLLWGMLTADSPWEAHRVDSRTVYELGQQSDVAEGVESFLEKRAASFSLTVPQDYPDFIPSFPDKDRID</sequence>
<proteinExistence type="inferred from homology"/>
<dbReference type="AlphaFoldDB" id="A0A2H1L6T4"/>
<dbReference type="Gene3D" id="3.90.226.10">
    <property type="entry name" value="2-enoyl-CoA Hydratase, Chain A, domain 1"/>
    <property type="match status" value="1"/>
</dbReference>
<dbReference type="GO" id="GO:0003824">
    <property type="term" value="F:catalytic activity"/>
    <property type="evidence" value="ECO:0007669"/>
    <property type="project" value="UniProtKB-ARBA"/>
</dbReference>
<dbReference type="CDD" id="cd06558">
    <property type="entry name" value="crotonase-like"/>
    <property type="match status" value="1"/>
</dbReference>
<keyword evidence="3" id="KW-1185">Reference proteome</keyword>